<dbReference type="InterPro" id="IPR045018">
    <property type="entry name" value="Azg-like"/>
</dbReference>
<sequence>MLVVPGAMEAGLTDWLFRGSPAAGFAPAFVITVPANRMLIAKGKGHAVVHEFHERQRDAQGLSIRCDIGAARGVHRRLPFCHAAPVDTKSASGLDRFFKISERGSSVGREVRGGLATFFTMGYIVVLNPLILGTVADKDGQFLGDLTEPGAAIPLVAAATALVAGVLTLLMGVAGRYPFAMAAGLGLNAVVAFSLASGMSWEDAMGIVVLEGLIIAVLVLTGFRVAVFHAIPAALKTAIAVGIGFFIALIGFVDAGFVRRVPGGPGESSVPLQLGATGSLSGWPTLVFVVGLLLTTLLVARKTRGAILIGIVATTVFAIVVEALAKAGPYNQGPGPDGKPRINPDGWQLNVPELPDKIVSRPDLGLVGDFSLFGGFERVGVTAALLFVFTLMLADFFDTMGSVVGVAAEGGLLDREGNLPGIRNVLLVDSAGAAAGGAGSVSSNTTYVESAAGVAEGARTGLASVVTGVLFLVAMFFSPLVQIVPFEAATPALVVVGFLMMTQIRHIDMDDYDTAIPAFLTIVLMPFAYSITVGIGAGFISYVAIKVARRRFAEIHPLMWLIAALFVLYFALQPVRELLGVA</sequence>
<dbReference type="EMBL" id="BAAARW010000020">
    <property type="protein sequence ID" value="GAA2436152.1"/>
    <property type="molecule type" value="Genomic_DNA"/>
</dbReference>
<dbReference type="InterPro" id="IPR006043">
    <property type="entry name" value="NCS2"/>
</dbReference>
<evidence type="ECO:0000313" key="9">
    <source>
        <dbReference type="Proteomes" id="UP001501231"/>
    </source>
</evidence>
<dbReference type="PANTHER" id="PTHR43337">
    <property type="entry name" value="XANTHINE/URACIL PERMEASE C887.17-RELATED"/>
    <property type="match status" value="1"/>
</dbReference>
<name>A0ABN3JSU3_9ACTN</name>
<keyword evidence="5 7" id="KW-1133">Transmembrane helix</keyword>
<gene>
    <name evidence="8" type="ORF">GCM10010191_58720</name>
</gene>
<evidence type="ECO:0000256" key="7">
    <source>
        <dbReference type="SAM" id="Phobius"/>
    </source>
</evidence>
<evidence type="ECO:0000256" key="2">
    <source>
        <dbReference type="ARBA" id="ARBA00005697"/>
    </source>
</evidence>
<evidence type="ECO:0000256" key="3">
    <source>
        <dbReference type="ARBA" id="ARBA00022448"/>
    </source>
</evidence>
<evidence type="ECO:0000256" key="4">
    <source>
        <dbReference type="ARBA" id="ARBA00022692"/>
    </source>
</evidence>
<feature type="transmembrane region" description="Helical" evidence="7">
    <location>
        <begin position="519"/>
        <end position="545"/>
    </location>
</feature>
<feature type="transmembrane region" description="Helical" evidence="7">
    <location>
        <begin position="557"/>
        <end position="575"/>
    </location>
</feature>
<comment type="caution">
    <text evidence="8">The sequence shown here is derived from an EMBL/GenBank/DDBJ whole genome shotgun (WGS) entry which is preliminary data.</text>
</comment>
<feature type="transmembrane region" description="Helical" evidence="7">
    <location>
        <begin position="379"/>
        <end position="397"/>
    </location>
</feature>
<proteinExistence type="inferred from homology"/>
<feature type="transmembrane region" description="Helical" evidence="7">
    <location>
        <begin position="469"/>
        <end position="499"/>
    </location>
</feature>
<keyword evidence="6 7" id="KW-0472">Membrane</keyword>
<feature type="transmembrane region" description="Helical" evidence="7">
    <location>
        <begin position="238"/>
        <end position="258"/>
    </location>
</feature>
<feature type="transmembrane region" description="Helical" evidence="7">
    <location>
        <begin position="204"/>
        <end position="226"/>
    </location>
</feature>
<evidence type="ECO:0000256" key="6">
    <source>
        <dbReference type="ARBA" id="ARBA00023136"/>
    </source>
</evidence>
<evidence type="ECO:0000313" key="8">
    <source>
        <dbReference type="EMBL" id="GAA2436152.1"/>
    </source>
</evidence>
<reference evidence="8 9" key="1">
    <citation type="journal article" date="2019" name="Int. J. Syst. Evol. Microbiol.">
        <title>The Global Catalogue of Microorganisms (GCM) 10K type strain sequencing project: providing services to taxonomists for standard genome sequencing and annotation.</title>
        <authorList>
            <consortium name="The Broad Institute Genomics Platform"/>
            <consortium name="The Broad Institute Genome Sequencing Center for Infectious Disease"/>
            <person name="Wu L."/>
            <person name="Ma J."/>
        </authorList>
    </citation>
    <scope>NUCLEOTIDE SEQUENCE [LARGE SCALE GENOMIC DNA]</scope>
    <source>
        <strain evidence="8 9">JCM 3325</strain>
    </source>
</reference>
<keyword evidence="4 7" id="KW-0812">Transmembrane</keyword>
<protein>
    <submittedName>
        <fullName evidence="8">NCS2 family permease</fullName>
    </submittedName>
</protein>
<keyword evidence="3" id="KW-0813">Transport</keyword>
<feature type="transmembrane region" description="Helical" evidence="7">
    <location>
        <begin position="306"/>
        <end position="325"/>
    </location>
</feature>
<comment type="similarity">
    <text evidence="2">Belongs to the nucleobase:cation symporter-2 (NCS2) (TC 2.A.40) family. Azg-like subfamily.</text>
</comment>
<feature type="transmembrane region" description="Helical" evidence="7">
    <location>
        <begin position="278"/>
        <end position="299"/>
    </location>
</feature>
<accession>A0ABN3JSU3</accession>
<keyword evidence="9" id="KW-1185">Reference proteome</keyword>
<feature type="transmembrane region" description="Helical" evidence="7">
    <location>
        <begin position="15"/>
        <end position="35"/>
    </location>
</feature>
<feature type="transmembrane region" description="Helical" evidence="7">
    <location>
        <begin position="177"/>
        <end position="198"/>
    </location>
</feature>
<dbReference type="PANTHER" id="PTHR43337:SF1">
    <property type="entry name" value="XANTHINE_URACIL PERMEASE C887.17-RELATED"/>
    <property type="match status" value="1"/>
</dbReference>
<evidence type="ECO:0000256" key="5">
    <source>
        <dbReference type="ARBA" id="ARBA00022989"/>
    </source>
</evidence>
<dbReference type="Proteomes" id="UP001501231">
    <property type="component" value="Unassembled WGS sequence"/>
</dbReference>
<organism evidence="8 9">
    <name type="scientific">Actinomadura vinacea</name>
    <dbReference type="NCBI Taxonomy" id="115336"/>
    <lineage>
        <taxon>Bacteria</taxon>
        <taxon>Bacillati</taxon>
        <taxon>Actinomycetota</taxon>
        <taxon>Actinomycetes</taxon>
        <taxon>Streptosporangiales</taxon>
        <taxon>Thermomonosporaceae</taxon>
        <taxon>Actinomadura</taxon>
    </lineage>
</organism>
<feature type="transmembrane region" description="Helical" evidence="7">
    <location>
        <begin position="151"/>
        <end position="170"/>
    </location>
</feature>
<comment type="subcellular location">
    <subcellularLocation>
        <location evidence="1">Endomembrane system</location>
        <topology evidence="1">Multi-pass membrane protein</topology>
    </subcellularLocation>
</comment>
<feature type="transmembrane region" description="Helical" evidence="7">
    <location>
        <begin position="113"/>
        <end position="131"/>
    </location>
</feature>
<dbReference type="Pfam" id="PF00860">
    <property type="entry name" value="Xan_ur_permease"/>
    <property type="match status" value="1"/>
</dbReference>
<evidence type="ECO:0000256" key="1">
    <source>
        <dbReference type="ARBA" id="ARBA00004127"/>
    </source>
</evidence>